<dbReference type="RefSeq" id="WP_013498429.1">
    <property type="nucleotide sequence ID" value="NC_014833.1"/>
</dbReference>
<evidence type="ECO:0000313" key="1">
    <source>
        <dbReference type="EMBL" id="ADU22264.1"/>
    </source>
</evidence>
<accession>E6UIZ8</accession>
<name>E6UIZ8_RUMA7</name>
<gene>
    <name evidence="1" type="ordered locus">Rumal_1766</name>
</gene>
<dbReference type="Proteomes" id="UP000006919">
    <property type="component" value="Chromosome"/>
</dbReference>
<dbReference type="KEGG" id="ral:Rumal_1766"/>
<dbReference type="AlphaFoldDB" id="E6UIZ8"/>
<evidence type="ECO:0000313" key="2">
    <source>
        <dbReference type="Proteomes" id="UP000006919"/>
    </source>
</evidence>
<dbReference type="HOGENOM" id="CLU_743712_0_0_9"/>
<dbReference type="OrthoDB" id="1817000at2"/>
<proteinExistence type="predicted"/>
<dbReference type="EMBL" id="CP002403">
    <property type="protein sequence ID" value="ADU22264.1"/>
    <property type="molecule type" value="Genomic_DNA"/>
</dbReference>
<reference evidence="1 2" key="1">
    <citation type="journal article" date="2011" name="J. Bacteriol.">
        <title>Complete genome of the cellulolytic ruminal bacterium Ruminococcus albus 7.</title>
        <authorList>
            <person name="Suen G."/>
            <person name="Stevenson D.M."/>
            <person name="Bruce D.C."/>
            <person name="Chertkov O."/>
            <person name="Copeland A."/>
            <person name="Cheng J.F."/>
            <person name="Detter C."/>
            <person name="Detter J.C."/>
            <person name="Goodwin L.A."/>
            <person name="Han C.S."/>
            <person name="Hauser L.J."/>
            <person name="Ivanova N.N."/>
            <person name="Kyrpides N.C."/>
            <person name="Land M.L."/>
            <person name="Lapidus A."/>
            <person name="Lucas S."/>
            <person name="Ovchinnikova G."/>
            <person name="Pitluck S."/>
            <person name="Tapia R."/>
            <person name="Woyke T."/>
            <person name="Boyum J."/>
            <person name="Mead D."/>
            <person name="Weimer P.J."/>
        </authorList>
    </citation>
    <scope>NUCLEOTIDE SEQUENCE [LARGE SCALE GENOMIC DNA]</scope>
    <source>
        <strain evidence="2">ATCC 27210 / DSM 20455 / JCM 14654 / NCDO 2250 / 7</strain>
    </source>
</reference>
<dbReference type="PROSITE" id="PS51257">
    <property type="entry name" value="PROKAR_LIPOPROTEIN"/>
    <property type="match status" value="1"/>
</dbReference>
<protein>
    <submittedName>
        <fullName evidence="1">Uncharacterized protein</fullName>
    </submittedName>
</protein>
<dbReference type="eggNOG" id="ENOG5030HDR">
    <property type="taxonomic scope" value="Bacteria"/>
</dbReference>
<organism evidence="1 2">
    <name type="scientific">Ruminococcus albus (strain ATCC 27210 / DSM 20455 / JCM 14654 / NCDO 2250 / 7)</name>
    <dbReference type="NCBI Taxonomy" id="697329"/>
    <lineage>
        <taxon>Bacteria</taxon>
        <taxon>Bacillati</taxon>
        <taxon>Bacillota</taxon>
        <taxon>Clostridia</taxon>
        <taxon>Eubacteriales</taxon>
        <taxon>Oscillospiraceae</taxon>
        <taxon>Ruminococcus</taxon>
    </lineage>
</organism>
<sequence precursor="true">MRSHIMTALLLSGMLIMSLTGCSQKKGENTGKETASSAKETKAVADKVELKNYQFPDFLNEIKQPDPLSSPVYSSFVLSDYVSTVQEQPFEDYECTEKIGNSLYVYSDGKYKGLLNGDGKVLLKADTYTSISLCKPGTLVLSRDKELNAPDEYFSYNGLGIVSPVDPPDFKSENIAVTEDTRLKPADNEENDGSSKVYNLSVDENKIVGEGSYYIDWDKVESISAQAINTSRPYSAYYRVQKSDEIYYICFDRFYNYTVYNGAYGFVRVKVGDSFGGCYILDHDDYSELNKLIKSFGDSGQLRSPSKDTGLDYVQIETGYGTDDVVTMTVSADGYCLTDHNSSSESLPEKYFSILDKESFVSLVNWVDQVLSAEYKK</sequence>